<dbReference type="RefSeq" id="WP_098175857.1">
    <property type="nucleotide sequence ID" value="NZ_CP030926.1"/>
</dbReference>
<evidence type="ECO:0000313" key="4">
    <source>
        <dbReference type="Proteomes" id="UP000260457"/>
    </source>
</evidence>
<dbReference type="EMBL" id="CP030926">
    <property type="protein sequence ID" value="AXN39982.1"/>
    <property type="molecule type" value="Genomic_DNA"/>
</dbReference>
<protein>
    <submittedName>
        <fullName evidence="2">Uncharacterized protein</fullName>
    </submittedName>
</protein>
<reference evidence="2 3" key="1">
    <citation type="submission" date="2017-09" db="EMBL/GenBank/DDBJ databases">
        <title>Large-scale bioinformatics analysis of Bacillus genomes uncovers conserved roles of natural products in bacterial physiology.</title>
        <authorList>
            <consortium name="Agbiome Team Llc"/>
            <person name="Bleich R.M."/>
            <person name="Kirk G.J."/>
            <person name="Santa Maria K.C."/>
            <person name="Allen S.E."/>
            <person name="Farag S."/>
            <person name="Shank E.A."/>
            <person name="Bowers A."/>
        </authorList>
    </citation>
    <scope>NUCLEOTIDE SEQUENCE [LARGE SCALE GENOMIC DNA]</scope>
    <source>
        <strain evidence="2 3">AFS003229</strain>
    </source>
</reference>
<evidence type="ECO:0000313" key="2">
    <source>
        <dbReference type="EMBL" id="PEJ33912.1"/>
    </source>
</evidence>
<gene>
    <name evidence="2" type="ORF">CN689_10750</name>
    <name evidence="1" type="ORF">DTO10_17535</name>
</gene>
<dbReference type="Proteomes" id="UP000220106">
    <property type="component" value="Unassembled WGS sequence"/>
</dbReference>
<accession>A0AAX0S2T5</accession>
<organism evidence="2 3">
    <name type="scientific">Peribacillus butanolivorans</name>
    <dbReference type="NCBI Taxonomy" id="421767"/>
    <lineage>
        <taxon>Bacteria</taxon>
        <taxon>Bacillati</taxon>
        <taxon>Bacillota</taxon>
        <taxon>Bacilli</taxon>
        <taxon>Bacillales</taxon>
        <taxon>Bacillaceae</taxon>
        <taxon>Peribacillus</taxon>
    </lineage>
</organism>
<dbReference type="KEGG" id="pbut:DTO10_17535"/>
<evidence type="ECO:0000313" key="1">
    <source>
        <dbReference type="EMBL" id="AXN39982.1"/>
    </source>
</evidence>
<dbReference type="GeneID" id="95400024"/>
<reference evidence="1 4" key="2">
    <citation type="submission" date="2018-07" db="EMBL/GenBank/DDBJ databases">
        <title>The molecular basis for the intramolecular migration of carboxyl group in the catabolism of para-hydroxybenzoate via gentisate.</title>
        <authorList>
            <person name="Zhao H."/>
            <person name="Xu Y."/>
            <person name="Lin S."/>
            <person name="Spain J.C."/>
            <person name="Zhou N.-Y."/>
        </authorList>
    </citation>
    <scope>NUCLEOTIDE SEQUENCE [LARGE SCALE GENOMIC DNA]</scope>
    <source>
        <strain evidence="1 4">PHB-7a</strain>
    </source>
</reference>
<dbReference type="Proteomes" id="UP000260457">
    <property type="component" value="Chromosome"/>
</dbReference>
<keyword evidence="4" id="KW-1185">Reference proteome</keyword>
<sequence length="124" mass="14145">MQSAFNKVNNDSTLPYNFDSLVRQQQQIFNVTPVKLFISTDEFPCNCIVNDWIIYDCIDFIGNKTIMALHKDEDNKSKAAKIAASSTPKIVKSWQCVMETFDSMQVTNKVQDTLVLSKDVWIVS</sequence>
<proteinExistence type="predicted"/>
<evidence type="ECO:0000313" key="3">
    <source>
        <dbReference type="Proteomes" id="UP000220106"/>
    </source>
</evidence>
<dbReference type="AlphaFoldDB" id="A0AAX0S2T5"/>
<name>A0AAX0S2T5_9BACI</name>
<dbReference type="EMBL" id="NUEQ01000015">
    <property type="protein sequence ID" value="PEJ33912.1"/>
    <property type="molecule type" value="Genomic_DNA"/>
</dbReference>